<reference evidence="1" key="1">
    <citation type="journal article" date="2020" name="New Phytol.">
        <title>Comparative genomics reveals dynamic genome evolution in host specialist ectomycorrhizal fungi.</title>
        <authorList>
            <person name="Lofgren L.A."/>
            <person name="Nguyen N.H."/>
            <person name="Vilgalys R."/>
            <person name="Ruytinx J."/>
            <person name="Liao H.L."/>
            <person name="Branco S."/>
            <person name="Kuo A."/>
            <person name="LaButti K."/>
            <person name="Lipzen A."/>
            <person name="Andreopoulos W."/>
            <person name="Pangilinan J."/>
            <person name="Riley R."/>
            <person name="Hundley H."/>
            <person name="Na H."/>
            <person name="Barry K."/>
            <person name="Grigoriev I.V."/>
            <person name="Stajich J.E."/>
            <person name="Kennedy P.G."/>
        </authorList>
    </citation>
    <scope>NUCLEOTIDE SEQUENCE</scope>
    <source>
        <strain evidence="1">FC203</strain>
    </source>
</reference>
<dbReference type="GeneID" id="64672045"/>
<sequence>MNPAITEVYCFVFDEALKVIMPRYFDFDKTTDYDFVGYIAVGIIAKLFPLYCPTTSHQTLRPCINQCAYIYTSIDHFAVFEIQQSKTDDLVGPLHLPMHNTVIGLDGKSYMVYNCAGPDVLRLARHPKGYYPWSGIDIASLVNMSDSGSWVTNSANVISEDVVSTQQSQTAQKTVVVPKKKKKAQEKDNLKWIQQFPNWNKALAYTRALLRLAVCRGNVGNPYDLLHQPVARAKLLQNVWPQALCTANIRPDQLESVNSPTTNKHLTHAEILVFIKSWLTLFVYDVKWLVECSAYECFGLDHITAKILLLETIRGILQCFMEPKSSLLPIKANGFAWFLGQPMAKEIAWHVVFRHMYTNGVTLVLADLEPTTFKGAAHPPMATLALMGASCFGGTLETLANLEGIKAKEMPYPSQSVIYSGLFRMGPVLTAQHHDSDHPTLMFNLGKLCNVIITEVTRLGRPKKATTGQKITVHKTQPNAFCTSSNTYFLDIEHTDNALNQWLQTQGTKVLPDSLFITASVLFGWVDPHDLIALLDTSLRVVTTQMQLQQEEESCTLPFVQKERFLMEDRIKAMANLCEELDTPNHSPMSPVPKTLSSLDGTYVKDSDSADSNCFKLTEGVREKCEAWLLACNTSTVGTSASQTLLHSPQYVTISHPHEHLLRVRVINATRERVF</sequence>
<organism evidence="1 2">
    <name type="scientific">Suillus fuscotomentosus</name>
    <dbReference type="NCBI Taxonomy" id="1912939"/>
    <lineage>
        <taxon>Eukaryota</taxon>
        <taxon>Fungi</taxon>
        <taxon>Dikarya</taxon>
        <taxon>Basidiomycota</taxon>
        <taxon>Agaricomycotina</taxon>
        <taxon>Agaricomycetes</taxon>
        <taxon>Agaricomycetidae</taxon>
        <taxon>Boletales</taxon>
        <taxon>Suillineae</taxon>
        <taxon>Suillaceae</taxon>
        <taxon>Suillus</taxon>
    </lineage>
</organism>
<name>A0AAD4DS19_9AGAM</name>
<gene>
    <name evidence="1" type="ORF">F5891DRAFT_986332</name>
</gene>
<proteinExistence type="predicted"/>
<evidence type="ECO:0000313" key="1">
    <source>
        <dbReference type="EMBL" id="KAG1892883.1"/>
    </source>
</evidence>
<evidence type="ECO:0000313" key="2">
    <source>
        <dbReference type="Proteomes" id="UP001195769"/>
    </source>
</evidence>
<dbReference type="AlphaFoldDB" id="A0AAD4DS19"/>
<accession>A0AAD4DS19</accession>
<dbReference type="EMBL" id="JABBWK010000114">
    <property type="protein sequence ID" value="KAG1892883.1"/>
    <property type="molecule type" value="Genomic_DNA"/>
</dbReference>
<dbReference type="Proteomes" id="UP001195769">
    <property type="component" value="Unassembled WGS sequence"/>
</dbReference>
<protein>
    <submittedName>
        <fullName evidence="1">Uncharacterized protein</fullName>
    </submittedName>
</protein>
<keyword evidence="2" id="KW-1185">Reference proteome</keyword>
<comment type="caution">
    <text evidence="1">The sequence shown here is derived from an EMBL/GenBank/DDBJ whole genome shotgun (WGS) entry which is preliminary data.</text>
</comment>
<dbReference type="RefSeq" id="XP_041218459.1">
    <property type="nucleotide sequence ID" value="XM_041377747.1"/>
</dbReference>